<proteinExistence type="predicted"/>
<protein>
    <submittedName>
        <fullName evidence="2">Uncharacterized protein</fullName>
    </submittedName>
</protein>
<organism evidence="2 3">
    <name type="scientific">Acanthosepion pharaonis</name>
    <name type="common">Pharaoh cuttlefish</name>
    <name type="synonym">Sepia pharaonis</name>
    <dbReference type="NCBI Taxonomy" id="158019"/>
    <lineage>
        <taxon>Eukaryota</taxon>
        <taxon>Metazoa</taxon>
        <taxon>Spiralia</taxon>
        <taxon>Lophotrochozoa</taxon>
        <taxon>Mollusca</taxon>
        <taxon>Cephalopoda</taxon>
        <taxon>Coleoidea</taxon>
        <taxon>Decapodiformes</taxon>
        <taxon>Sepiida</taxon>
        <taxon>Sepiina</taxon>
        <taxon>Sepiidae</taxon>
        <taxon>Acanthosepion</taxon>
    </lineage>
</organism>
<keyword evidence="3" id="KW-1185">Reference proteome</keyword>
<reference evidence="2" key="1">
    <citation type="submission" date="2021-01" db="EMBL/GenBank/DDBJ databases">
        <authorList>
            <person name="Li R."/>
            <person name="Bekaert M."/>
        </authorList>
    </citation>
    <scope>NUCLEOTIDE SEQUENCE</scope>
    <source>
        <strain evidence="2">Farmed</strain>
    </source>
</reference>
<feature type="transmembrane region" description="Helical" evidence="1">
    <location>
        <begin position="27"/>
        <end position="48"/>
    </location>
</feature>
<keyword evidence="1" id="KW-0812">Transmembrane</keyword>
<keyword evidence="1" id="KW-1133">Transmembrane helix</keyword>
<feature type="transmembrane region" description="Helical" evidence="1">
    <location>
        <begin position="107"/>
        <end position="129"/>
    </location>
</feature>
<feature type="transmembrane region" description="Helical" evidence="1">
    <location>
        <begin position="141"/>
        <end position="165"/>
    </location>
</feature>
<name>A0A812CTH7_ACAPH</name>
<dbReference type="Proteomes" id="UP000597762">
    <property type="component" value="Unassembled WGS sequence"/>
</dbReference>
<accession>A0A812CTH7</accession>
<gene>
    <name evidence="2" type="ORF">SPHA_43146</name>
</gene>
<evidence type="ECO:0000313" key="2">
    <source>
        <dbReference type="EMBL" id="CAE1281937.1"/>
    </source>
</evidence>
<keyword evidence="1" id="KW-0472">Membrane</keyword>
<evidence type="ECO:0000256" key="1">
    <source>
        <dbReference type="SAM" id="Phobius"/>
    </source>
</evidence>
<dbReference type="EMBL" id="CAHIKZ030002146">
    <property type="protein sequence ID" value="CAE1281937.1"/>
    <property type="molecule type" value="Genomic_DNA"/>
</dbReference>
<feature type="transmembrane region" description="Helical" evidence="1">
    <location>
        <begin position="177"/>
        <end position="196"/>
    </location>
</feature>
<evidence type="ECO:0000313" key="3">
    <source>
        <dbReference type="Proteomes" id="UP000597762"/>
    </source>
</evidence>
<feature type="transmembrane region" description="Helical" evidence="1">
    <location>
        <begin position="68"/>
        <end position="87"/>
    </location>
</feature>
<sequence length="200" mass="22607">MASVFSGKANISIDKSQKHGLKLNKTIFIPVTQTLIPPLLFFIVYLLFLRRVLSLAFITPKTNLQICFFFLSSSLSLITLCDFNPPTPSIIFFSSLFNFALISLSPFLYHILFLFLSLLSLSLSVAIYLPPLTFSLISSYIFLFLACFSLSLFFHYSSLFVFFSLSLSLLDFSLSTVILHLFIPSLSYLSLSSSLLDREK</sequence>
<dbReference type="AlphaFoldDB" id="A0A812CTH7"/>
<comment type="caution">
    <text evidence="2">The sequence shown here is derived from an EMBL/GenBank/DDBJ whole genome shotgun (WGS) entry which is preliminary data.</text>
</comment>